<dbReference type="GO" id="GO:0005886">
    <property type="term" value="C:plasma membrane"/>
    <property type="evidence" value="ECO:0007669"/>
    <property type="project" value="UniProtKB-SubCell"/>
</dbReference>
<evidence type="ECO:0000256" key="3">
    <source>
        <dbReference type="ARBA" id="ARBA00022475"/>
    </source>
</evidence>
<keyword evidence="3" id="KW-1003">Cell membrane</keyword>
<name>A0A927FRS2_9HYPH</name>
<evidence type="ECO:0000256" key="4">
    <source>
        <dbReference type="ARBA" id="ARBA00022692"/>
    </source>
</evidence>
<dbReference type="Pfam" id="PF00528">
    <property type="entry name" value="BPD_transp_1"/>
    <property type="match status" value="1"/>
</dbReference>
<evidence type="ECO:0000259" key="10">
    <source>
        <dbReference type="PROSITE" id="PS50928"/>
    </source>
</evidence>
<evidence type="ECO:0000313" key="11">
    <source>
        <dbReference type="EMBL" id="MBD8065045.1"/>
    </source>
</evidence>
<dbReference type="SUPFAM" id="SSF56281">
    <property type="entry name" value="Metallo-hydrolase/oxidoreductase"/>
    <property type="match status" value="1"/>
</dbReference>
<keyword evidence="6" id="KW-0653">Protein transport</keyword>
<comment type="caution">
    <text evidence="11">The sequence shown here is derived from an EMBL/GenBank/DDBJ whole genome shotgun (WGS) entry which is preliminary data.</text>
</comment>
<evidence type="ECO:0000313" key="12">
    <source>
        <dbReference type="Proteomes" id="UP000654108"/>
    </source>
</evidence>
<feature type="transmembrane region" description="Helical" evidence="9">
    <location>
        <begin position="125"/>
        <end position="154"/>
    </location>
</feature>
<dbReference type="GO" id="GO:0015833">
    <property type="term" value="P:peptide transport"/>
    <property type="evidence" value="ECO:0007669"/>
    <property type="project" value="UniProtKB-KW"/>
</dbReference>
<dbReference type="InterPro" id="IPR000515">
    <property type="entry name" value="MetI-like"/>
</dbReference>
<protein>
    <submittedName>
        <fullName evidence="11">ABC transporter permease subunit</fullName>
    </submittedName>
</protein>
<evidence type="ECO:0000256" key="7">
    <source>
        <dbReference type="ARBA" id="ARBA00022989"/>
    </source>
</evidence>
<dbReference type="RefSeq" id="WP_191773523.1">
    <property type="nucleotide sequence ID" value="NZ_JACYFU010000001.1"/>
</dbReference>
<proteinExistence type="inferred from homology"/>
<organism evidence="11 12">
    <name type="scientific">Devosia oryzisoli</name>
    <dbReference type="NCBI Taxonomy" id="2774138"/>
    <lineage>
        <taxon>Bacteria</taxon>
        <taxon>Pseudomonadati</taxon>
        <taxon>Pseudomonadota</taxon>
        <taxon>Alphaproteobacteria</taxon>
        <taxon>Hyphomicrobiales</taxon>
        <taxon>Devosiaceae</taxon>
        <taxon>Devosia</taxon>
    </lineage>
</organism>
<dbReference type="InterPro" id="IPR036866">
    <property type="entry name" value="RibonucZ/Hydroxyglut_hydro"/>
</dbReference>
<dbReference type="SUPFAM" id="SSF161098">
    <property type="entry name" value="MetI-like"/>
    <property type="match status" value="1"/>
</dbReference>
<dbReference type="InterPro" id="IPR050366">
    <property type="entry name" value="BP-dependent_transpt_permease"/>
</dbReference>
<dbReference type="CDD" id="cd06261">
    <property type="entry name" value="TM_PBP2"/>
    <property type="match status" value="1"/>
</dbReference>
<keyword evidence="2 9" id="KW-0813">Transport</keyword>
<dbReference type="Proteomes" id="UP000654108">
    <property type="component" value="Unassembled WGS sequence"/>
</dbReference>
<keyword evidence="8 9" id="KW-0472">Membrane</keyword>
<dbReference type="GO" id="GO:0055085">
    <property type="term" value="P:transmembrane transport"/>
    <property type="evidence" value="ECO:0007669"/>
    <property type="project" value="InterPro"/>
</dbReference>
<dbReference type="PANTHER" id="PTHR43386">
    <property type="entry name" value="OLIGOPEPTIDE TRANSPORT SYSTEM PERMEASE PROTEIN APPC"/>
    <property type="match status" value="1"/>
</dbReference>
<keyword evidence="12" id="KW-1185">Reference proteome</keyword>
<dbReference type="PROSITE" id="PS50928">
    <property type="entry name" value="ABC_TM1"/>
    <property type="match status" value="1"/>
</dbReference>
<dbReference type="GO" id="GO:0015031">
    <property type="term" value="P:protein transport"/>
    <property type="evidence" value="ECO:0007669"/>
    <property type="project" value="UniProtKB-KW"/>
</dbReference>
<feature type="transmembrane region" description="Helical" evidence="9">
    <location>
        <begin position="78"/>
        <end position="105"/>
    </location>
</feature>
<reference evidence="11" key="1">
    <citation type="submission" date="2020-09" db="EMBL/GenBank/DDBJ databases">
        <title>Genome seq and assembly of Devosia sp.</title>
        <authorList>
            <person name="Chhetri G."/>
        </authorList>
    </citation>
    <scope>NUCLEOTIDE SEQUENCE</scope>
    <source>
        <strain evidence="11">PTR5</strain>
    </source>
</reference>
<evidence type="ECO:0000256" key="9">
    <source>
        <dbReference type="RuleBase" id="RU363032"/>
    </source>
</evidence>
<evidence type="ECO:0000256" key="6">
    <source>
        <dbReference type="ARBA" id="ARBA00022927"/>
    </source>
</evidence>
<accession>A0A927FRS2</accession>
<dbReference type="EMBL" id="JACYFU010000001">
    <property type="protein sequence ID" value="MBD8065045.1"/>
    <property type="molecule type" value="Genomic_DNA"/>
</dbReference>
<dbReference type="InterPro" id="IPR035906">
    <property type="entry name" value="MetI-like_sf"/>
</dbReference>
<evidence type="ECO:0000256" key="8">
    <source>
        <dbReference type="ARBA" id="ARBA00023136"/>
    </source>
</evidence>
<sequence>MHDGQDFHFAGGRHQAARHRRGTGCHHSDAAGYDPYNQNLGGSLIPPGGTSFDGRFYLLGTDTLGRDRLSRLALAGQVCTLIGLGAVTVSLVVGVTLGLIAGYFRGPVEVFIMGLADLQLSIPRVLLLIAVTAIIGPSVVNLAIILGLTSWVAYGRVARGMTLSLREREFILSARTQGASATWNIRQHLLPNVLPQMLIVGSYEFGMIIVLEASLSYLRKVLLAGDQLLKGWGPQVPVQAERPQDDTLGAFFQFLDHLDTLPDDLVIFPGHGDPIHNFMQQVASIRNGHRRRLERLLDRMSGALTGAELAPLVFPNPSSRLAARLPYLMAAMTNYLVARSQLRACKDAGTVKFWRE</sequence>
<keyword evidence="4 9" id="KW-0812">Transmembrane</keyword>
<comment type="similarity">
    <text evidence="9">Belongs to the binding-protein-dependent transport system permease family.</text>
</comment>
<evidence type="ECO:0000256" key="1">
    <source>
        <dbReference type="ARBA" id="ARBA00004651"/>
    </source>
</evidence>
<dbReference type="AlphaFoldDB" id="A0A927FRS2"/>
<dbReference type="Gene3D" id="1.10.3720.10">
    <property type="entry name" value="MetI-like"/>
    <property type="match status" value="1"/>
</dbReference>
<keyword evidence="7 9" id="KW-1133">Transmembrane helix</keyword>
<evidence type="ECO:0000256" key="2">
    <source>
        <dbReference type="ARBA" id="ARBA00022448"/>
    </source>
</evidence>
<comment type="subcellular location">
    <subcellularLocation>
        <location evidence="1 9">Cell membrane</location>
        <topology evidence="1 9">Multi-pass membrane protein</topology>
    </subcellularLocation>
</comment>
<dbReference type="PANTHER" id="PTHR43386:SF1">
    <property type="entry name" value="D,D-DIPEPTIDE TRANSPORT SYSTEM PERMEASE PROTEIN DDPC-RELATED"/>
    <property type="match status" value="1"/>
</dbReference>
<gene>
    <name evidence="11" type="ORF">IC608_06110</name>
</gene>
<feature type="domain" description="ABC transmembrane type-1" evidence="10">
    <location>
        <begin position="76"/>
        <end position="267"/>
    </location>
</feature>
<keyword evidence="5" id="KW-0571">Peptide transport</keyword>
<evidence type="ECO:0000256" key="5">
    <source>
        <dbReference type="ARBA" id="ARBA00022856"/>
    </source>
</evidence>